<proteinExistence type="predicted"/>
<sequence length="74" mass="8543">MQATKDVTLFLTQAQTWILSGFQENIPIAAILILILLISLIVGFIKIQKTKTISFYFLFSDTIFFSNPNRILYR</sequence>
<dbReference type="Proteomes" id="UP000012092">
    <property type="component" value="Unassembled WGS sequence"/>
</dbReference>
<dbReference type="AlphaFoldDB" id="M6RNA4"/>
<comment type="caution">
    <text evidence="2">The sequence shown here is derived from an EMBL/GenBank/DDBJ whole genome shotgun (WGS) entry which is preliminary data.</text>
</comment>
<keyword evidence="1" id="KW-0472">Membrane</keyword>
<keyword evidence="1" id="KW-0812">Transmembrane</keyword>
<keyword evidence="1" id="KW-1133">Transmembrane helix</keyword>
<evidence type="ECO:0000313" key="3">
    <source>
        <dbReference type="Proteomes" id="UP000012092"/>
    </source>
</evidence>
<evidence type="ECO:0000256" key="1">
    <source>
        <dbReference type="SAM" id="Phobius"/>
    </source>
</evidence>
<dbReference type="EMBL" id="AHNZ02000337">
    <property type="protein sequence ID" value="EMO06034.1"/>
    <property type="molecule type" value="Genomic_DNA"/>
</dbReference>
<evidence type="ECO:0000313" key="2">
    <source>
        <dbReference type="EMBL" id="EMO06034.1"/>
    </source>
</evidence>
<reference evidence="2 3" key="1">
    <citation type="submission" date="2013-01" db="EMBL/GenBank/DDBJ databases">
        <authorList>
            <person name="Harkins D.M."/>
            <person name="Durkin A.S."/>
            <person name="Brinkac L.M."/>
            <person name="Haft D.H."/>
            <person name="Selengut J.D."/>
            <person name="Sanka R."/>
            <person name="DePew J."/>
            <person name="Purushe J."/>
            <person name="Picardeau M."/>
            <person name="Werts C."/>
            <person name="Goarant C."/>
            <person name="Vinetz J.M."/>
            <person name="Sutton G.G."/>
            <person name="Nierman W.C."/>
            <person name="Fouts D.E."/>
        </authorList>
    </citation>
    <scope>NUCLEOTIDE SEQUENCE [LARGE SCALE GENOMIC DNA]</scope>
    <source>
        <strain evidence="2 3">Verdun HP</strain>
    </source>
</reference>
<gene>
    <name evidence="2" type="ORF">LEP1GSC116_1838</name>
</gene>
<protein>
    <submittedName>
        <fullName evidence="2">Uncharacterized protein</fullName>
    </submittedName>
</protein>
<accession>M6RNA4</accession>
<name>M6RNA4_LEPIR</name>
<organism evidence="2 3">
    <name type="scientific">Leptospira interrogans serovar Icterohaemorrhagiae str. Verdun HP</name>
    <dbReference type="NCBI Taxonomy" id="1049910"/>
    <lineage>
        <taxon>Bacteria</taxon>
        <taxon>Pseudomonadati</taxon>
        <taxon>Spirochaetota</taxon>
        <taxon>Spirochaetia</taxon>
        <taxon>Leptospirales</taxon>
        <taxon>Leptospiraceae</taxon>
        <taxon>Leptospira</taxon>
    </lineage>
</organism>
<feature type="transmembrane region" description="Helical" evidence="1">
    <location>
        <begin position="26"/>
        <end position="45"/>
    </location>
</feature>